<keyword evidence="4" id="KW-1185">Reference proteome</keyword>
<dbReference type="EMBL" id="SKFG01000010">
    <property type="protein sequence ID" value="TCZ77165.1"/>
    <property type="molecule type" value="Genomic_DNA"/>
</dbReference>
<evidence type="ECO:0000313" key="4">
    <source>
        <dbReference type="Proteomes" id="UP000295418"/>
    </source>
</evidence>
<proteinExistence type="predicted"/>
<dbReference type="Proteomes" id="UP000295418">
    <property type="component" value="Unassembled WGS sequence"/>
</dbReference>
<dbReference type="Pfam" id="PF01648">
    <property type="entry name" value="ACPS"/>
    <property type="match status" value="1"/>
</dbReference>
<accession>A0A4R4EGA3</accession>
<dbReference type="RefSeq" id="WP_132418266.1">
    <property type="nucleotide sequence ID" value="NZ_SKFG01000010.1"/>
</dbReference>
<dbReference type="OrthoDB" id="9808281at2"/>
<evidence type="ECO:0000313" key="3">
    <source>
        <dbReference type="EMBL" id="TCZ77165.1"/>
    </source>
</evidence>
<protein>
    <submittedName>
        <fullName evidence="3">4-phosphopantetheinyl transferase family protein</fullName>
    </submittedName>
</protein>
<comment type="caution">
    <text evidence="3">The sequence shown here is derived from an EMBL/GenBank/DDBJ whole genome shotgun (WGS) entry which is preliminary data.</text>
</comment>
<name>A0A4R4EGA3_9BACL</name>
<dbReference type="GO" id="GO:0008897">
    <property type="term" value="F:holo-[acyl-carrier-protein] synthase activity"/>
    <property type="evidence" value="ECO:0007669"/>
    <property type="project" value="InterPro"/>
</dbReference>
<dbReference type="GO" id="GO:0000287">
    <property type="term" value="F:magnesium ion binding"/>
    <property type="evidence" value="ECO:0007669"/>
    <property type="project" value="InterPro"/>
</dbReference>
<organism evidence="3 4">
    <name type="scientific">Paenibacillus albiflavus</name>
    <dbReference type="NCBI Taxonomy" id="2545760"/>
    <lineage>
        <taxon>Bacteria</taxon>
        <taxon>Bacillati</taxon>
        <taxon>Bacillota</taxon>
        <taxon>Bacilli</taxon>
        <taxon>Bacillales</taxon>
        <taxon>Paenibacillaceae</taxon>
        <taxon>Paenibacillus</taxon>
    </lineage>
</organism>
<evidence type="ECO:0000259" key="2">
    <source>
        <dbReference type="Pfam" id="PF01648"/>
    </source>
</evidence>
<gene>
    <name evidence="3" type="ORF">E0485_11940</name>
</gene>
<feature type="domain" description="4'-phosphopantetheinyl transferase" evidence="2">
    <location>
        <begin position="70"/>
        <end position="137"/>
    </location>
</feature>
<dbReference type="SUPFAM" id="SSF56214">
    <property type="entry name" value="4'-phosphopantetheinyl transferase"/>
    <property type="match status" value="1"/>
</dbReference>
<dbReference type="AlphaFoldDB" id="A0A4R4EGA3"/>
<keyword evidence="1 3" id="KW-0808">Transferase</keyword>
<reference evidence="3 4" key="1">
    <citation type="submission" date="2019-03" db="EMBL/GenBank/DDBJ databases">
        <authorList>
            <person name="Kim M.K.M."/>
        </authorList>
    </citation>
    <scope>NUCLEOTIDE SEQUENCE [LARGE SCALE GENOMIC DNA]</scope>
    <source>
        <strain evidence="3 4">18JY21-1</strain>
    </source>
</reference>
<dbReference type="Gene3D" id="3.90.470.20">
    <property type="entry name" value="4'-phosphopantetheinyl transferase domain"/>
    <property type="match status" value="2"/>
</dbReference>
<evidence type="ECO:0000256" key="1">
    <source>
        <dbReference type="ARBA" id="ARBA00022679"/>
    </source>
</evidence>
<dbReference type="InterPro" id="IPR037143">
    <property type="entry name" value="4-PPantetheinyl_Trfase_dom_sf"/>
</dbReference>
<dbReference type="InterPro" id="IPR008278">
    <property type="entry name" value="4-PPantetheinyl_Trfase_dom"/>
</dbReference>
<sequence>MKIHHFSGIHVALFIVEHRKKKYKRNFNRIEKEGMKKALFNHYSECIGDFKYKSYSYSYPTAAFIFSNFPVGVDIEMNKCLTIEEANIFISAKEREFCDQLGNDKFLIYWTLKESIGKYLGHGLGKGFTSIEILDNHILVHFPIRDKVCDITAMVIIDGKRIITIVLPVDCNIPDNLMSLAWKKEYTIKEWEVS</sequence>